<dbReference type="AlphaFoldDB" id="A0A8J3ZNV2"/>
<evidence type="ECO:0000256" key="4">
    <source>
        <dbReference type="ARBA" id="ARBA00022692"/>
    </source>
</evidence>
<dbReference type="PROSITE" id="PS50928">
    <property type="entry name" value="ABC_TM1"/>
    <property type="match status" value="1"/>
</dbReference>
<comment type="subcellular location">
    <subcellularLocation>
        <location evidence="1 7">Cell membrane</location>
        <topology evidence="1 7">Multi-pass membrane protein</topology>
    </subcellularLocation>
</comment>
<dbReference type="GO" id="GO:0055085">
    <property type="term" value="P:transmembrane transport"/>
    <property type="evidence" value="ECO:0007669"/>
    <property type="project" value="InterPro"/>
</dbReference>
<evidence type="ECO:0000313" key="11">
    <source>
        <dbReference type="Proteomes" id="UP000635606"/>
    </source>
</evidence>
<gene>
    <name evidence="10" type="ORF">Voc01_025710</name>
</gene>
<feature type="transmembrane region" description="Helical" evidence="7">
    <location>
        <begin position="165"/>
        <end position="186"/>
    </location>
</feature>
<keyword evidence="6 7" id="KW-0472">Membrane</keyword>
<dbReference type="Proteomes" id="UP000635606">
    <property type="component" value="Unassembled WGS sequence"/>
</dbReference>
<accession>A0A8J3ZNV2</accession>
<evidence type="ECO:0000256" key="8">
    <source>
        <dbReference type="SAM" id="MobiDB-lite"/>
    </source>
</evidence>
<feature type="region of interest" description="Disordered" evidence="8">
    <location>
        <begin position="1"/>
        <end position="21"/>
    </location>
</feature>
<dbReference type="PANTHER" id="PTHR43744:SF8">
    <property type="entry name" value="SN-GLYCEROL-3-PHOSPHATE TRANSPORT SYSTEM PERMEASE PROTEIN UGPE"/>
    <property type="match status" value="1"/>
</dbReference>
<keyword evidence="11" id="KW-1185">Reference proteome</keyword>
<name>A0A8J3ZNV2_9ACTN</name>
<dbReference type="Pfam" id="PF00528">
    <property type="entry name" value="BPD_transp_1"/>
    <property type="match status" value="1"/>
</dbReference>
<evidence type="ECO:0000256" key="3">
    <source>
        <dbReference type="ARBA" id="ARBA00022475"/>
    </source>
</evidence>
<keyword evidence="2 7" id="KW-0813">Transport</keyword>
<dbReference type="GO" id="GO:0005886">
    <property type="term" value="C:plasma membrane"/>
    <property type="evidence" value="ECO:0007669"/>
    <property type="project" value="UniProtKB-SubCell"/>
</dbReference>
<feature type="transmembrane region" description="Helical" evidence="7">
    <location>
        <begin position="29"/>
        <end position="51"/>
    </location>
</feature>
<protein>
    <submittedName>
        <fullName evidence="10">ABC transporter permease</fullName>
    </submittedName>
</protein>
<evidence type="ECO:0000256" key="2">
    <source>
        <dbReference type="ARBA" id="ARBA00022448"/>
    </source>
</evidence>
<evidence type="ECO:0000256" key="1">
    <source>
        <dbReference type="ARBA" id="ARBA00004651"/>
    </source>
</evidence>
<keyword evidence="3" id="KW-1003">Cell membrane</keyword>
<feature type="transmembrane region" description="Helical" evidence="7">
    <location>
        <begin position="121"/>
        <end position="145"/>
    </location>
</feature>
<dbReference type="CDD" id="cd06261">
    <property type="entry name" value="TM_PBP2"/>
    <property type="match status" value="1"/>
</dbReference>
<dbReference type="SUPFAM" id="SSF161098">
    <property type="entry name" value="MetI-like"/>
    <property type="match status" value="1"/>
</dbReference>
<proteinExistence type="inferred from homology"/>
<dbReference type="InterPro" id="IPR000515">
    <property type="entry name" value="MetI-like"/>
</dbReference>
<dbReference type="RefSeq" id="WP_203927613.1">
    <property type="nucleotide sequence ID" value="NZ_BOPH01000029.1"/>
</dbReference>
<evidence type="ECO:0000256" key="5">
    <source>
        <dbReference type="ARBA" id="ARBA00022989"/>
    </source>
</evidence>
<sequence>MTATKAPARAASVPQGVRRRRQPTRPQRVVLHVFLAVMAVLWLLPLLWGAFNSFRDYEYTAEHGYFSFGGFSFDNYTNAWERAEFGEKFLNSVYITVPAVLLTLFLSACVAFVLARFSFKLNLPLLGVFVAANLLPPQALLIPIYKAFNEIPLPLWLNSDGELLNSYLGLILVNTAFQIGFCALVLSNYMKTLPHEIYESAAVDGAGVARQFFQLTLPLIRPPLAALGTLQVTWIYNEFFWATALLSDGDKFPITSSLNNLRGQFFTDYNLLSAGSIIVALPTLLVFLVLQRQFVAGLTLGSTKG</sequence>
<dbReference type="Gene3D" id="1.10.3720.10">
    <property type="entry name" value="MetI-like"/>
    <property type="match status" value="1"/>
</dbReference>
<feature type="domain" description="ABC transmembrane type-1" evidence="9">
    <location>
        <begin position="89"/>
        <end position="290"/>
    </location>
</feature>
<keyword evidence="5 7" id="KW-1133">Transmembrane helix</keyword>
<comment type="similarity">
    <text evidence="7">Belongs to the binding-protein-dependent transport system permease family.</text>
</comment>
<keyword evidence="4 7" id="KW-0812">Transmembrane</keyword>
<feature type="transmembrane region" description="Helical" evidence="7">
    <location>
        <begin position="93"/>
        <end position="114"/>
    </location>
</feature>
<dbReference type="PANTHER" id="PTHR43744">
    <property type="entry name" value="ABC TRANSPORTER PERMEASE PROTEIN MG189-RELATED-RELATED"/>
    <property type="match status" value="1"/>
</dbReference>
<evidence type="ECO:0000256" key="7">
    <source>
        <dbReference type="RuleBase" id="RU363032"/>
    </source>
</evidence>
<dbReference type="EMBL" id="BOPH01000029">
    <property type="protein sequence ID" value="GIJ67654.1"/>
    <property type="molecule type" value="Genomic_DNA"/>
</dbReference>
<organism evidence="10 11">
    <name type="scientific">Virgisporangium ochraceum</name>
    <dbReference type="NCBI Taxonomy" id="65505"/>
    <lineage>
        <taxon>Bacteria</taxon>
        <taxon>Bacillati</taxon>
        <taxon>Actinomycetota</taxon>
        <taxon>Actinomycetes</taxon>
        <taxon>Micromonosporales</taxon>
        <taxon>Micromonosporaceae</taxon>
        <taxon>Virgisporangium</taxon>
    </lineage>
</organism>
<dbReference type="InterPro" id="IPR035906">
    <property type="entry name" value="MetI-like_sf"/>
</dbReference>
<evidence type="ECO:0000256" key="6">
    <source>
        <dbReference type="ARBA" id="ARBA00023136"/>
    </source>
</evidence>
<feature type="transmembrane region" description="Helical" evidence="7">
    <location>
        <begin position="269"/>
        <end position="290"/>
    </location>
</feature>
<reference evidence="10" key="1">
    <citation type="submission" date="2021-01" db="EMBL/GenBank/DDBJ databases">
        <title>Whole genome shotgun sequence of Virgisporangium ochraceum NBRC 16418.</title>
        <authorList>
            <person name="Komaki H."/>
            <person name="Tamura T."/>
        </authorList>
    </citation>
    <scope>NUCLEOTIDE SEQUENCE</scope>
    <source>
        <strain evidence="10">NBRC 16418</strain>
    </source>
</reference>
<comment type="caution">
    <text evidence="10">The sequence shown here is derived from an EMBL/GenBank/DDBJ whole genome shotgun (WGS) entry which is preliminary data.</text>
</comment>
<evidence type="ECO:0000259" key="9">
    <source>
        <dbReference type="PROSITE" id="PS50928"/>
    </source>
</evidence>
<evidence type="ECO:0000313" key="10">
    <source>
        <dbReference type="EMBL" id="GIJ67654.1"/>
    </source>
</evidence>